<dbReference type="AlphaFoldDB" id="A0AAV1XZF3"/>
<dbReference type="InterPro" id="IPR058868">
    <property type="entry name" value="ARM_7"/>
</dbReference>
<organism evidence="8 9">
    <name type="scientific">Lupinus luteus</name>
    <name type="common">European yellow lupine</name>
    <dbReference type="NCBI Taxonomy" id="3873"/>
    <lineage>
        <taxon>Eukaryota</taxon>
        <taxon>Viridiplantae</taxon>
        <taxon>Streptophyta</taxon>
        <taxon>Embryophyta</taxon>
        <taxon>Tracheophyta</taxon>
        <taxon>Spermatophyta</taxon>
        <taxon>Magnoliopsida</taxon>
        <taxon>eudicotyledons</taxon>
        <taxon>Gunneridae</taxon>
        <taxon>Pentapetalae</taxon>
        <taxon>rosids</taxon>
        <taxon>fabids</taxon>
        <taxon>Fabales</taxon>
        <taxon>Fabaceae</taxon>
        <taxon>Papilionoideae</taxon>
        <taxon>50 kb inversion clade</taxon>
        <taxon>genistoids sensu lato</taxon>
        <taxon>core genistoids</taxon>
        <taxon>Genisteae</taxon>
        <taxon>Lupinus</taxon>
    </lineage>
</organism>
<dbReference type="InterPro" id="IPR016024">
    <property type="entry name" value="ARM-type_fold"/>
</dbReference>
<dbReference type="Gene3D" id="1.25.40.10">
    <property type="entry name" value="Tetratricopeptide repeat domain"/>
    <property type="match status" value="1"/>
</dbReference>
<evidence type="ECO:0000256" key="5">
    <source>
        <dbReference type="SAM" id="MobiDB-lite"/>
    </source>
</evidence>
<dbReference type="PANTHER" id="PTHR46578">
    <property type="entry name" value="ARM-REPEAT/TETRATRICOPEPTIDE REPEAT (TPR)-LIKE PROTEIN"/>
    <property type="match status" value="1"/>
</dbReference>
<comment type="caution">
    <text evidence="8">The sequence shown here is derived from an EMBL/GenBank/DDBJ whole genome shotgun (WGS) entry which is preliminary data.</text>
</comment>
<name>A0AAV1XZF3_LUPLU</name>
<reference evidence="8 9" key="1">
    <citation type="submission" date="2024-03" db="EMBL/GenBank/DDBJ databases">
        <authorList>
            <person name="Martinez-Hernandez J."/>
        </authorList>
    </citation>
    <scope>NUCLEOTIDE SEQUENCE [LARGE SCALE GENOMIC DNA]</scope>
</reference>
<feature type="compositionally biased region" description="Polar residues" evidence="5">
    <location>
        <begin position="1"/>
        <end position="11"/>
    </location>
</feature>
<keyword evidence="9" id="KW-1185">Reference proteome</keyword>
<dbReference type="Pfam" id="PF26524">
    <property type="entry name" value="ARM_7"/>
    <property type="match status" value="1"/>
</dbReference>
<dbReference type="EMBL" id="CAXHTB010000020">
    <property type="protein sequence ID" value="CAL0327095.1"/>
    <property type="molecule type" value="Genomic_DNA"/>
</dbReference>
<evidence type="ECO:0000259" key="6">
    <source>
        <dbReference type="Pfam" id="PF22917"/>
    </source>
</evidence>
<evidence type="ECO:0000256" key="4">
    <source>
        <dbReference type="ARBA" id="ARBA00022737"/>
    </source>
</evidence>
<dbReference type="Proteomes" id="UP001497480">
    <property type="component" value="Unassembled WGS sequence"/>
</dbReference>
<feature type="region of interest" description="Disordered" evidence="5">
    <location>
        <begin position="1"/>
        <end position="21"/>
    </location>
</feature>
<sequence length="735" mass="84400">MNKSIPRTPYNTSDDMTDQSQDQVPCCCFFCSMREKDATIRRDGIASCFKEIPLGENQEHVLVLSALWHTAMNKPNDPEFPSLGIFKCMANLINKGIKDRNWLLTNQNIYIPYYAAHIIGSYTMNKEEFALIAVQSGVIPPLMELLSGKISWVEQRVAVRALGHLASYNSTFDSVAEYEQEVVNLAMNLASTCLEVVYVEFVAVNDVEKRLEYHKNLLTRGVGGLEMENQKAEEWGSQLQCWSIYLLNCFACKDMSLSLNLICKRVFLRDLCNMWGGLVNHTSPAGVGLIRILCYNKVGRKSIAESPKVLKILGNLSRSSDDWQYIGIDCLVLLLKDPDTRYKVFDIAVWYLVDLIELRSLGDKSNVGETITKVLLLEHNHGKVKFSGNKVEASLKVVVDLKVHRRNREKLMFEQKLEEARVLANLKRQKGNHMFRLGKVDKALLKYCEALDVCPLRFRKERMVLYSNKAQCNLMLKNPDSAISDSTRALCLSDQPNTHIKSLWRRSQAYDMKGMTKESLMDCIMFMNCCIKSNDDNRCVKIPYRATRMICKQMEATWLFANARSKIKHKKFVLESRKDCKENGRVENEGNNEEQPHDHMTLTMKRKGFMPGLSAILEEPFNAKETSRRKMERARRRLKKGTKEAWECYAIASDADLIAEQHIWAALDPNARNEAFNCSNGDLFKWKHMWPVLAEQFGIEDYGFEEGSKLKLSEFMKDKGDVWDEIVKENQFFAD</sequence>
<evidence type="ECO:0000256" key="3">
    <source>
        <dbReference type="ARBA" id="ARBA00020768"/>
    </source>
</evidence>
<evidence type="ECO:0000256" key="1">
    <source>
        <dbReference type="ARBA" id="ARBA00004161"/>
    </source>
</evidence>
<proteinExistence type="predicted"/>
<feature type="domain" description="PRISE-like Rossmann-fold" evidence="6">
    <location>
        <begin position="641"/>
        <end position="727"/>
    </location>
</feature>
<keyword evidence="4" id="KW-0677">Repeat</keyword>
<protein>
    <recommendedName>
        <fullName evidence="3">Protein unc-45 homolog B</fullName>
    </recommendedName>
</protein>
<dbReference type="SUPFAM" id="SSF48452">
    <property type="entry name" value="TPR-like"/>
    <property type="match status" value="1"/>
</dbReference>
<evidence type="ECO:0000313" key="8">
    <source>
        <dbReference type="EMBL" id="CAL0327095.1"/>
    </source>
</evidence>
<dbReference type="InterPro" id="IPR000225">
    <property type="entry name" value="Armadillo"/>
</dbReference>
<evidence type="ECO:0000256" key="2">
    <source>
        <dbReference type="ARBA" id="ARBA00004216"/>
    </source>
</evidence>
<evidence type="ECO:0000313" key="9">
    <source>
        <dbReference type="Proteomes" id="UP001497480"/>
    </source>
</evidence>
<dbReference type="InterPro" id="IPR055222">
    <property type="entry name" value="PRISE-like_Rossmann-fold"/>
</dbReference>
<comment type="subcellular location">
    <subcellularLocation>
        <location evidence="1">Cytoplasm</location>
        <location evidence="1">Myofibril</location>
        <location evidence="1">Sarcomere</location>
        <location evidence="1">A band</location>
    </subcellularLocation>
    <subcellularLocation>
        <location evidence="2">Cytoplasm</location>
        <location evidence="2">Myofibril</location>
        <location evidence="2">Sarcomere</location>
        <location evidence="2">Z line</location>
    </subcellularLocation>
</comment>
<dbReference type="Gene3D" id="3.40.50.720">
    <property type="entry name" value="NAD(P)-binding Rossmann-like Domain"/>
    <property type="match status" value="1"/>
</dbReference>
<evidence type="ECO:0000259" key="7">
    <source>
        <dbReference type="Pfam" id="PF26524"/>
    </source>
</evidence>
<accession>A0AAV1XZF3</accession>
<gene>
    <name evidence="8" type="ORF">LLUT_LOCUS28155</name>
</gene>
<feature type="domain" description="ARM repeat N-terminal plant" evidence="7">
    <location>
        <begin position="23"/>
        <end position="264"/>
    </location>
</feature>
<dbReference type="SUPFAM" id="SSF48371">
    <property type="entry name" value="ARM repeat"/>
    <property type="match status" value="1"/>
</dbReference>
<feature type="compositionally biased region" description="Low complexity" evidence="5">
    <location>
        <begin position="12"/>
        <end position="21"/>
    </location>
</feature>
<dbReference type="Pfam" id="PF22917">
    <property type="entry name" value="PRISE"/>
    <property type="match status" value="1"/>
</dbReference>
<dbReference type="InterPro" id="IPR011989">
    <property type="entry name" value="ARM-like"/>
</dbReference>
<dbReference type="PANTHER" id="PTHR46578:SF1">
    <property type="entry name" value="ARM-REPEAT_TETRATRICOPEPTIDE REPEAT (TPR)-LIKE PROTEIN"/>
    <property type="match status" value="1"/>
</dbReference>
<dbReference type="InterPro" id="IPR011990">
    <property type="entry name" value="TPR-like_helical_dom_sf"/>
</dbReference>
<dbReference type="Gene3D" id="1.25.10.10">
    <property type="entry name" value="Leucine-rich Repeat Variant"/>
    <property type="match status" value="1"/>
</dbReference>
<dbReference type="SMART" id="SM00185">
    <property type="entry name" value="ARM"/>
    <property type="match status" value="1"/>
</dbReference>